<reference evidence="2" key="1">
    <citation type="submission" date="2021-02" db="EMBL/GenBank/DDBJ databases">
        <title>Fulvivirga sp. S481 isolated from sea water.</title>
        <authorList>
            <person name="Bae S.S."/>
            <person name="Baek K."/>
        </authorList>
    </citation>
    <scope>NUCLEOTIDE SEQUENCE</scope>
    <source>
        <strain evidence="2">S481</strain>
    </source>
</reference>
<evidence type="ECO:0000313" key="2">
    <source>
        <dbReference type="EMBL" id="QSE96178.1"/>
    </source>
</evidence>
<proteinExistence type="predicted"/>
<gene>
    <name evidence="2" type="ORF">JR347_11200</name>
</gene>
<keyword evidence="1" id="KW-0812">Transmembrane</keyword>
<name>A0A974WDN6_9BACT</name>
<dbReference type="AlphaFoldDB" id="A0A974WDN6"/>
<evidence type="ECO:0000313" key="3">
    <source>
        <dbReference type="Proteomes" id="UP000662783"/>
    </source>
</evidence>
<feature type="transmembrane region" description="Helical" evidence="1">
    <location>
        <begin position="49"/>
        <end position="67"/>
    </location>
</feature>
<accession>A0A974WDN6</accession>
<dbReference type="KEGG" id="fuv:JR347_11200"/>
<dbReference type="EMBL" id="CP070608">
    <property type="protein sequence ID" value="QSE96178.1"/>
    <property type="molecule type" value="Genomic_DNA"/>
</dbReference>
<keyword evidence="3" id="KW-1185">Reference proteome</keyword>
<dbReference type="RefSeq" id="WP_205720692.1">
    <property type="nucleotide sequence ID" value="NZ_CP070608.1"/>
</dbReference>
<evidence type="ECO:0000256" key="1">
    <source>
        <dbReference type="SAM" id="Phobius"/>
    </source>
</evidence>
<dbReference type="Proteomes" id="UP000662783">
    <property type="component" value="Chromosome"/>
</dbReference>
<keyword evidence="1" id="KW-0472">Membrane</keyword>
<organism evidence="2 3">
    <name type="scientific">Fulvivirga lutea</name>
    <dbReference type="NCBI Taxonomy" id="2810512"/>
    <lineage>
        <taxon>Bacteria</taxon>
        <taxon>Pseudomonadati</taxon>
        <taxon>Bacteroidota</taxon>
        <taxon>Cytophagia</taxon>
        <taxon>Cytophagales</taxon>
        <taxon>Fulvivirgaceae</taxon>
        <taxon>Fulvivirga</taxon>
    </lineage>
</organism>
<feature type="transmembrane region" description="Helical" evidence="1">
    <location>
        <begin position="7"/>
        <end position="29"/>
    </location>
</feature>
<feature type="transmembrane region" description="Helical" evidence="1">
    <location>
        <begin position="102"/>
        <end position="129"/>
    </location>
</feature>
<protein>
    <submittedName>
        <fullName evidence="2">Uncharacterized protein</fullName>
    </submittedName>
</protein>
<keyword evidence="1" id="KW-1133">Transmembrane helix</keyword>
<sequence>MNRNPKVLYKTAGLIHWALLIPMLFFSIFTFINNVSGSQMKNSGLDQLIYIPMLLIVVALTLGRFLYANTLSKAKGKSFYERMQAFMSAMIIRDAFFEVAGIAAAVVGFLTGNNLILLLIILIVIQFYLNRPTYLTIENDLKATRNEMEILKA</sequence>